<dbReference type="GO" id="GO:0004175">
    <property type="term" value="F:endopeptidase activity"/>
    <property type="evidence" value="ECO:0007669"/>
    <property type="project" value="UniProtKB-ARBA"/>
</dbReference>
<keyword evidence="3" id="KW-0378">Hydrolase</keyword>
<feature type="transmembrane region" description="Helical" evidence="1">
    <location>
        <begin position="12"/>
        <end position="36"/>
    </location>
</feature>
<dbReference type="InterPro" id="IPR052710">
    <property type="entry name" value="CAAX_protease"/>
</dbReference>
<dbReference type="GO" id="GO:0006508">
    <property type="term" value="P:proteolysis"/>
    <property type="evidence" value="ECO:0007669"/>
    <property type="project" value="UniProtKB-KW"/>
</dbReference>
<dbReference type="EMBL" id="CP030280">
    <property type="protein sequence ID" value="AWY97303.1"/>
    <property type="molecule type" value="Genomic_DNA"/>
</dbReference>
<keyword evidence="4" id="KW-1185">Reference proteome</keyword>
<proteinExistence type="predicted"/>
<evidence type="ECO:0000259" key="2">
    <source>
        <dbReference type="Pfam" id="PF02517"/>
    </source>
</evidence>
<feature type="transmembrane region" description="Helical" evidence="1">
    <location>
        <begin position="181"/>
        <end position="197"/>
    </location>
</feature>
<organism evidence="3 4">
    <name type="scientific">Blautia argi</name>
    <dbReference type="NCBI Taxonomy" id="1912897"/>
    <lineage>
        <taxon>Bacteria</taxon>
        <taxon>Bacillati</taxon>
        <taxon>Bacillota</taxon>
        <taxon>Clostridia</taxon>
        <taxon>Lachnospirales</taxon>
        <taxon>Lachnospiraceae</taxon>
        <taxon>Blautia</taxon>
    </lineage>
</organism>
<keyword evidence="3" id="KW-0645">Protease</keyword>
<dbReference type="OrthoDB" id="9782250at2"/>
<gene>
    <name evidence="3" type="ORF">DQQ01_03060</name>
</gene>
<dbReference type="GO" id="GO:0080120">
    <property type="term" value="P:CAAX-box protein maturation"/>
    <property type="evidence" value="ECO:0007669"/>
    <property type="project" value="UniProtKB-ARBA"/>
</dbReference>
<name>A0A2Z4U8H3_9FIRM</name>
<dbReference type="InterPro" id="IPR003675">
    <property type="entry name" value="Rce1/LyrA-like_dom"/>
</dbReference>
<feature type="transmembrane region" description="Helical" evidence="1">
    <location>
        <begin position="48"/>
        <end position="68"/>
    </location>
</feature>
<evidence type="ECO:0000256" key="1">
    <source>
        <dbReference type="SAM" id="Phobius"/>
    </source>
</evidence>
<keyword evidence="3" id="KW-0482">Metalloprotease</keyword>
<feature type="domain" description="CAAX prenyl protease 2/Lysostaphin resistance protein A-like" evidence="2">
    <location>
        <begin position="129"/>
        <end position="215"/>
    </location>
</feature>
<dbReference type="RefSeq" id="WP_111918319.1">
    <property type="nucleotide sequence ID" value="NZ_CAUWHR010000018.1"/>
</dbReference>
<feature type="transmembrane region" description="Helical" evidence="1">
    <location>
        <begin position="218"/>
        <end position="243"/>
    </location>
</feature>
<evidence type="ECO:0000313" key="3">
    <source>
        <dbReference type="EMBL" id="AWY97303.1"/>
    </source>
</evidence>
<dbReference type="PANTHER" id="PTHR36435">
    <property type="entry name" value="SLR1288 PROTEIN"/>
    <property type="match status" value="1"/>
</dbReference>
<dbReference type="Pfam" id="PF02517">
    <property type="entry name" value="Rce1-like"/>
    <property type="match status" value="1"/>
</dbReference>
<dbReference type="Proteomes" id="UP000250003">
    <property type="component" value="Chromosome"/>
</dbReference>
<dbReference type="KEGG" id="blau:DQQ01_03060"/>
<dbReference type="AlphaFoldDB" id="A0A2Z4U8H3"/>
<reference evidence="4" key="1">
    <citation type="submission" date="2018-06" db="EMBL/GenBank/DDBJ databases">
        <title>Description of Blautia argi sp. nov., a new anaerobic isolated from dog feces.</title>
        <authorList>
            <person name="Chang Y.-H."/>
            <person name="Paek J."/>
            <person name="Shin Y."/>
        </authorList>
    </citation>
    <scope>NUCLEOTIDE SEQUENCE [LARGE SCALE GENOMIC DNA]</scope>
    <source>
        <strain evidence="4">KCTC 15426</strain>
    </source>
</reference>
<sequence>MRKAGCILKSLLPMFFWLGLQSTVTSLFLLMGMTILGKDSSWILTGELPYVISILANAVTFAAGYIWLQKREKQEKGKITPFSMAALLFLGLTLQLFFSLLLSGADMLFPKAMEEYGKVLENLGMLAPSFFSVLYTALLAPLAEEAVFRGLTLGILEKEFSFALANVFQAVLFAFMHGNAVQSSYAFVIGLLLGYLVKKYRTLWAGIWCHMAVNASGLLVGNLDICGMCILLAVSLCILYGFVTVDGKKTKNRERY</sequence>
<dbReference type="GO" id="GO:0008237">
    <property type="term" value="F:metallopeptidase activity"/>
    <property type="evidence" value="ECO:0007669"/>
    <property type="project" value="UniProtKB-KW"/>
</dbReference>
<keyword evidence="1" id="KW-0812">Transmembrane</keyword>
<keyword evidence="1" id="KW-1133">Transmembrane helix</keyword>
<protein>
    <submittedName>
        <fullName evidence="3">CPBP family intramembrane metalloprotease</fullName>
    </submittedName>
</protein>
<keyword evidence="1" id="KW-0472">Membrane</keyword>
<accession>A0A2Z4U8H3</accession>
<evidence type="ECO:0000313" key="4">
    <source>
        <dbReference type="Proteomes" id="UP000250003"/>
    </source>
</evidence>
<dbReference type="PANTHER" id="PTHR36435:SF1">
    <property type="entry name" value="CAAX AMINO TERMINAL PROTEASE FAMILY PROTEIN"/>
    <property type="match status" value="1"/>
</dbReference>
<feature type="transmembrane region" description="Helical" evidence="1">
    <location>
        <begin position="80"/>
        <end position="103"/>
    </location>
</feature>
<feature type="transmembrane region" description="Helical" evidence="1">
    <location>
        <begin position="123"/>
        <end position="143"/>
    </location>
</feature>